<dbReference type="PANTHER" id="PTHR30287:SF2">
    <property type="entry name" value="BLL1001 PROTEIN"/>
    <property type="match status" value="1"/>
</dbReference>
<dbReference type="InterPro" id="IPR038766">
    <property type="entry name" value="Membrane_comp_ABC_pdt"/>
</dbReference>
<evidence type="ECO:0000256" key="3">
    <source>
        <dbReference type="ARBA" id="ARBA00022692"/>
    </source>
</evidence>
<accession>A0ABT8FCM1</accession>
<evidence type="ECO:0000256" key="5">
    <source>
        <dbReference type="ARBA" id="ARBA00023136"/>
    </source>
</evidence>
<dbReference type="Proteomes" id="UP001168620">
    <property type="component" value="Unassembled WGS sequence"/>
</dbReference>
<evidence type="ECO:0000256" key="4">
    <source>
        <dbReference type="ARBA" id="ARBA00022989"/>
    </source>
</evidence>
<feature type="transmembrane region" description="Helical" evidence="6">
    <location>
        <begin position="340"/>
        <end position="366"/>
    </location>
</feature>
<dbReference type="PANTHER" id="PTHR30287">
    <property type="entry name" value="MEMBRANE COMPONENT OF PREDICTED ABC SUPERFAMILY METABOLITE UPTAKE TRANSPORTER"/>
    <property type="match status" value="1"/>
</dbReference>
<keyword evidence="9" id="KW-1185">Reference proteome</keyword>
<feature type="transmembrane region" description="Helical" evidence="6">
    <location>
        <begin position="453"/>
        <end position="475"/>
    </location>
</feature>
<evidence type="ECO:0000256" key="2">
    <source>
        <dbReference type="ARBA" id="ARBA00022475"/>
    </source>
</evidence>
<reference evidence="8" key="1">
    <citation type="submission" date="2023-06" db="EMBL/GenBank/DDBJ databases">
        <title>Draft genome sequence of Nocardioides sp. SOB77.</title>
        <authorList>
            <person name="Zhang G."/>
        </authorList>
    </citation>
    <scope>NUCLEOTIDE SEQUENCE</scope>
    <source>
        <strain evidence="8">SOB77</strain>
    </source>
</reference>
<dbReference type="RefSeq" id="WP_300951224.1">
    <property type="nucleotide sequence ID" value="NZ_JAUHJQ010000001.1"/>
</dbReference>
<keyword evidence="5 6" id="KW-0472">Membrane</keyword>
<feature type="domain" description="ABC3 transporter permease C-terminal" evidence="7">
    <location>
        <begin position="881"/>
        <end position="1001"/>
    </location>
</feature>
<comment type="caution">
    <text evidence="8">The sequence shown here is derived from an EMBL/GenBank/DDBJ whole genome shotgun (WGS) entry which is preliminary data.</text>
</comment>
<evidence type="ECO:0000313" key="8">
    <source>
        <dbReference type="EMBL" id="MDN4172331.1"/>
    </source>
</evidence>
<feature type="transmembrane region" description="Helical" evidence="6">
    <location>
        <begin position="503"/>
        <end position="521"/>
    </location>
</feature>
<evidence type="ECO:0000256" key="6">
    <source>
        <dbReference type="SAM" id="Phobius"/>
    </source>
</evidence>
<keyword evidence="2" id="KW-1003">Cell membrane</keyword>
<dbReference type="Pfam" id="PF02687">
    <property type="entry name" value="FtsX"/>
    <property type="match status" value="1"/>
</dbReference>
<protein>
    <recommendedName>
        <fullName evidence="7">ABC3 transporter permease C-terminal domain-containing protein</fullName>
    </recommendedName>
</protein>
<dbReference type="InterPro" id="IPR003838">
    <property type="entry name" value="ABC3_permease_C"/>
</dbReference>
<name>A0ABT8FCM1_9ACTN</name>
<evidence type="ECO:0000259" key="7">
    <source>
        <dbReference type="Pfam" id="PF02687"/>
    </source>
</evidence>
<feature type="transmembrane region" description="Helical" evidence="6">
    <location>
        <begin position="421"/>
        <end position="441"/>
    </location>
</feature>
<sequence length="1014" mass="104006">MSTLLATVLRGLRARALLSAGSVLLLALAIGSAVLGPVFQSAVTSSYLVTRLDEAPNRLTGLSWVYEPGAAAPSVARGIAAQVAAGYDGPFATPQTTLLTEQAETPAGLWRLTAALESCEHLEVTGACPEAPGEVLMLAGDAEFTATEVGETLDLGALGRQRVVGTYRVPDVAEEDFWFDLTRFASIPPAERASGTTPYQPAPLVTVERSFTSPEVSAVGWSVLVDRRLEVPPDLSVADTEQAEQVAAGLDGPPRAVGGGTLTGRSINDLGTILQETREQQETARASVTPAVVSLVLVALALLLRLLTAAADLRLPELALASLRGLGRRRMWSLGLSEPLVLLALAVPVGGALGVTAALLLVRVWLVPGLPLPLPWQALVAGGLVAVAAVAVAVVAVGLVLRTTLAEQLTGVRRPRRTGRVAVVAQLALVAAAVAVLLGTLSAAPGDPDATDLVLPVLLAVVAGLAATRATAWLAGRWTRRRTRSLPGFVAARALSRRTEGTLVVLPVTAALAICVFGAGVHDSAAQWRASVAATRAPADVVWRSSLPLDQTVDLTHRIDPDGRWLMAAGTVVTQGPTYAVVDAPRLDRVAAWPDQWTPGTGAGEVARRLVPQGRPPRLQGTSVALTAAVDGATDGDVAVRLRLDGTGGDRPRYAFLGPFPAGRTTTVTEAVPFCRDGCELDAITLGGGAALPLTMDAVVTLADLRVDGSPLPGAFAGAGWVRSPTASAEAAVGSVEASGDPERLVVAVDSGGEPVIAQLVAGSLPEALPVVAGVDAVTTAQGGASSATSALTFPVDPVAEAASVPLLGPIGLMVDHGMLTLDREVYEQDAPVYVLARGDTPAEVQDALRDRGASVETTLAEVRRTLDQGAYALALRLYAVVAGLVLLMALAGLVVSTAVQLPARRRDAASLRVVGVPRRAVATAVVLELAVVLGSTAVAGLAAGTLAQHVVLRSVTLGQVETITTPALVATVDGTRLALLALLAAVLLGSVALASAVLTVRGARGSTLRENAR</sequence>
<feature type="transmembrane region" description="Helical" evidence="6">
    <location>
        <begin position="378"/>
        <end position="401"/>
    </location>
</feature>
<feature type="transmembrane region" description="Helical" evidence="6">
    <location>
        <begin position="921"/>
        <end position="944"/>
    </location>
</feature>
<evidence type="ECO:0000313" key="9">
    <source>
        <dbReference type="Proteomes" id="UP001168620"/>
    </source>
</evidence>
<gene>
    <name evidence="8" type="ORF">QWY28_05210</name>
</gene>
<evidence type="ECO:0000256" key="1">
    <source>
        <dbReference type="ARBA" id="ARBA00004651"/>
    </source>
</evidence>
<comment type="subcellular location">
    <subcellularLocation>
        <location evidence="1">Cell membrane</location>
        <topology evidence="1">Multi-pass membrane protein</topology>
    </subcellularLocation>
</comment>
<dbReference type="EMBL" id="JAUHJQ010000001">
    <property type="protein sequence ID" value="MDN4172331.1"/>
    <property type="molecule type" value="Genomic_DNA"/>
</dbReference>
<organism evidence="8 9">
    <name type="scientific">Nocardioides oceani</name>
    <dbReference type="NCBI Taxonomy" id="3058369"/>
    <lineage>
        <taxon>Bacteria</taxon>
        <taxon>Bacillati</taxon>
        <taxon>Actinomycetota</taxon>
        <taxon>Actinomycetes</taxon>
        <taxon>Propionibacteriales</taxon>
        <taxon>Nocardioidaceae</taxon>
        <taxon>Nocardioides</taxon>
    </lineage>
</organism>
<keyword evidence="4 6" id="KW-1133">Transmembrane helix</keyword>
<proteinExistence type="predicted"/>
<feature type="transmembrane region" description="Helical" evidence="6">
    <location>
        <begin position="288"/>
        <end position="307"/>
    </location>
</feature>
<keyword evidence="3 6" id="KW-0812">Transmembrane</keyword>
<feature type="transmembrane region" description="Helical" evidence="6">
    <location>
        <begin position="878"/>
        <end position="900"/>
    </location>
</feature>
<feature type="transmembrane region" description="Helical" evidence="6">
    <location>
        <begin position="978"/>
        <end position="1001"/>
    </location>
</feature>